<proteinExistence type="inferred from homology"/>
<sequence>MLGVALWNQQRPADALLPMQEALRLMPTDAEAHKNLGVALLELRRYPEAETCLREALRLAPNSAEIHMSLGSVLQQSGRPDEAEAIYRSALKCHTVLAIPAGSLGDIYNNLGNTLRVKGCLTEAEASYLRSLELRPNVAQVYDNLGSALLELGKFSASQASFRQALQIAPAMASAHSNLLFCASNNADVSPAELFTEHLRFAEQFEAPLRPHWPAHTNSREPERRLQIGLVSGDLRNHAVAFFLEPILAKLASNTALSIHAYSNHVIHDAVSQRLQSHVAHWHAIADLSDAALAEKIIADRIDILIDLSGHTGSNRLLTFARKPAPVQASWIGYPGSTGLRAMDYFFSDSCLLPPGQFDDQFTEKLAYLPASATFLPNPDAPPVNALPALGNGYLTFGSFNRPSKLNPGVIALWSQLLRAIPNARMLLGAMPTDGDNTQLISWFAAEGIAVDRLDFHPRAGMADYLALHQQVDFCLDTFPYAGGTTTLHALWMGVPTLTLAGNTVAGRSGAGILAQVGLDQFIAQSAEEFVRNGLTWAGNPAALAEIRSSLRERFISSPYSQPATVANGLAAALRTMWRRWCNGQPAESFHAETSHSPNIEQELQNTLETVLQQAMQLHQAGHAQEAEMVCRAILESQPAHAKTNHLLGLLVAQSGDIAHALRHFQAALEADPVQGQYWLNFIDALILDGQIEKAEQYFRLGRDNGLEGEEIDKLEQRISAADISTHSLTELIPPLQLPRLSTAQQYIEHVQRLLSEERHAEAEKIIHWLPSQFPQDGSCWKLLGLTLWQQRRFEQALPPMLKAVKLLPRDAESQRNLGITQLALKRYGEAEASLRSSIEISPTYAEAHNSLGITLYETGRLDEAQACYRRVLQLRPDFADSYNNLANILKETGHLSEAAEMYSRFLQTHPDHAGVHDHVGCILFELGRFDEAEVSFRQALDIAPGYACAHSNLLFCTSNNADVSPAELFAEHLRFAEQFEAPLRPHWPAHTNSREPERRLQIGLVSGDLRNHAVAFFLEPILAKLASNTALSIHAYSNHVIHDAVSQRLQSHVAHWHAIADLSDAALAEKIIADRIDILIDLSGHTGSNRLLTFARKPAPVQASWIGYPGSTGLRAMDYFFSDSCLLPPGQFDDQFTEKLAYLPASATFLPNPDAPPVNALPALDNGYLTFGSFNRPSKLNPGVIALWSQLLRAIPNARMLLGAMPTDGDNTQLISWFAAEGIAVDRLDFHPRAGMADYLTLHQQVDFCLDTFPYAGGTTTLHALWMGVPTLTLAGNTVAGRSGAGILAQVGLDQFIAQSAEEFVRNGLTWAGNPAALAEIRSSLRERFISSPYSQPATVANGLAAALRTMWQRWCKDEAATVIPSIPPDNRRPTGGNP</sequence>
<evidence type="ECO:0000313" key="11">
    <source>
        <dbReference type="Proteomes" id="UP000071778"/>
    </source>
</evidence>
<accession>A0A127QL74</accession>
<dbReference type="EC" id="2.4.1.255" evidence="3"/>
<keyword evidence="5" id="KW-0808">Transferase</keyword>
<organism evidence="10 11">
    <name type="scientific">Collimonas arenae</name>
    <dbReference type="NCBI Taxonomy" id="279058"/>
    <lineage>
        <taxon>Bacteria</taxon>
        <taxon>Pseudomonadati</taxon>
        <taxon>Pseudomonadota</taxon>
        <taxon>Betaproteobacteria</taxon>
        <taxon>Burkholderiales</taxon>
        <taxon>Oxalobacteraceae</taxon>
        <taxon>Collimonas</taxon>
    </lineage>
</organism>
<evidence type="ECO:0000259" key="9">
    <source>
        <dbReference type="Pfam" id="PF13844"/>
    </source>
</evidence>
<dbReference type="InterPro" id="IPR019734">
    <property type="entry name" value="TPR_rpt"/>
</dbReference>
<reference evidence="10 11" key="1">
    <citation type="submission" date="2015-11" db="EMBL/GenBank/DDBJ databases">
        <title>Exploring the genomic traits of fungus-feeding bacterial genus Collimonas.</title>
        <authorList>
            <person name="Song C."/>
            <person name="Schmidt R."/>
            <person name="de Jager V."/>
            <person name="Krzyzanowska D."/>
            <person name="Jongedijk E."/>
            <person name="Cankar K."/>
            <person name="Beekwilder J."/>
            <person name="van Veen A."/>
            <person name="de Boer W."/>
            <person name="van Veen J.A."/>
            <person name="Garbeva P."/>
        </authorList>
    </citation>
    <scope>NUCLEOTIDE SEQUENCE [LARGE SCALE GENOMIC DNA]</scope>
    <source>
        <strain evidence="10 11">Ter282</strain>
    </source>
</reference>
<evidence type="ECO:0000256" key="3">
    <source>
        <dbReference type="ARBA" id="ARBA00011970"/>
    </source>
</evidence>
<dbReference type="PROSITE" id="PS50005">
    <property type="entry name" value="TPR"/>
    <property type="match status" value="9"/>
</dbReference>
<feature type="repeat" description="TPR" evidence="8">
    <location>
        <begin position="812"/>
        <end position="845"/>
    </location>
</feature>
<name>A0A127QL74_9BURK</name>
<feature type="repeat" description="TPR" evidence="8">
    <location>
        <begin position="30"/>
        <end position="63"/>
    </location>
</feature>
<dbReference type="PANTHER" id="PTHR44835:SF1">
    <property type="entry name" value="PROTEIN O-GLCNAC TRANSFERASE"/>
    <property type="match status" value="1"/>
</dbReference>
<dbReference type="Pfam" id="PF13424">
    <property type="entry name" value="TPR_12"/>
    <property type="match status" value="1"/>
</dbReference>
<feature type="repeat" description="TPR" evidence="8">
    <location>
        <begin position="139"/>
        <end position="172"/>
    </location>
</feature>
<dbReference type="PATRIC" id="fig|279058.18.peg.3032"/>
<dbReference type="Pfam" id="PF13414">
    <property type="entry name" value="TPR_11"/>
    <property type="match status" value="1"/>
</dbReference>
<evidence type="ECO:0000256" key="2">
    <source>
        <dbReference type="ARBA" id="ARBA00005386"/>
    </source>
</evidence>
<evidence type="ECO:0000256" key="6">
    <source>
        <dbReference type="ARBA" id="ARBA00022737"/>
    </source>
</evidence>
<dbReference type="InterPro" id="IPR051939">
    <property type="entry name" value="Glycosyltr_41/O-GlcNAc_trsf"/>
</dbReference>
<evidence type="ECO:0000256" key="8">
    <source>
        <dbReference type="PROSITE-ProRule" id="PRU00339"/>
    </source>
</evidence>
<comment type="similarity">
    <text evidence="2">Belongs to the glycosyltransferase 41 family. O-GlcNAc transferase subfamily.</text>
</comment>
<keyword evidence="11" id="KW-1185">Reference proteome</keyword>
<dbReference type="Pfam" id="PF13844">
    <property type="entry name" value="Glyco_transf_41"/>
    <property type="match status" value="4"/>
</dbReference>
<evidence type="ECO:0000256" key="5">
    <source>
        <dbReference type="ARBA" id="ARBA00022679"/>
    </source>
</evidence>
<keyword evidence="6" id="KW-0677">Repeat</keyword>
<dbReference type="GO" id="GO:0097363">
    <property type="term" value="F:protein O-acetylglucosaminyltransferase activity"/>
    <property type="evidence" value="ECO:0007669"/>
    <property type="project" value="UniProtKB-EC"/>
</dbReference>
<gene>
    <name evidence="10" type="ORF">CAter282_3080</name>
</gene>
<feature type="repeat" description="TPR" evidence="8">
    <location>
        <begin position="846"/>
        <end position="879"/>
    </location>
</feature>
<protein>
    <recommendedName>
        <fullName evidence="3">protein O-GlcNAc transferase</fullName>
        <ecNumber evidence="3">2.4.1.255</ecNumber>
    </recommendedName>
</protein>
<feature type="repeat" description="TPR" evidence="8">
    <location>
        <begin position="642"/>
        <end position="675"/>
    </location>
</feature>
<feature type="domain" description="O-GlcNAc transferase C-terminal" evidence="9">
    <location>
        <begin position="392"/>
        <end position="559"/>
    </location>
</feature>
<feature type="domain" description="O-GlcNAc transferase C-terminal" evidence="9">
    <location>
        <begin position="1167"/>
        <end position="1334"/>
    </location>
</feature>
<feature type="domain" description="O-GlcNAc transferase C-terminal" evidence="9">
    <location>
        <begin position="218"/>
        <end position="372"/>
    </location>
</feature>
<dbReference type="Gene3D" id="1.25.40.10">
    <property type="entry name" value="Tetratricopeptide repeat domain"/>
    <property type="match status" value="6"/>
</dbReference>
<dbReference type="PROSITE" id="PS50293">
    <property type="entry name" value="TPR_REGION"/>
    <property type="match status" value="3"/>
</dbReference>
<dbReference type="EMBL" id="CP013235">
    <property type="protein sequence ID" value="AMP10791.1"/>
    <property type="molecule type" value="Genomic_DNA"/>
</dbReference>
<dbReference type="Gene3D" id="3.40.50.11380">
    <property type="match status" value="2"/>
</dbReference>
<dbReference type="Pfam" id="PF13432">
    <property type="entry name" value="TPR_16"/>
    <property type="match status" value="3"/>
</dbReference>
<dbReference type="Pfam" id="PF13181">
    <property type="entry name" value="TPR_8"/>
    <property type="match status" value="1"/>
</dbReference>
<evidence type="ECO:0000313" key="10">
    <source>
        <dbReference type="EMBL" id="AMP10791.1"/>
    </source>
</evidence>
<feature type="domain" description="O-GlcNAc transferase C-terminal" evidence="9">
    <location>
        <begin position="993"/>
        <end position="1147"/>
    </location>
</feature>
<evidence type="ECO:0000256" key="4">
    <source>
        <dbReference type="ARBA" id="ARBA00022676"/>
    </source>
</evidence>
<dbReference type="PANTHER" id="PTHR44835">
    <property type="entry name" value="UDP-N-ACETYLGLUCOSAMINE--PEPTIDE N-ACETYLGLUCOSAMINYLTRANSFERASE SPINDLY-RELATED"/>
    <property type="match status" value="1"/>
</dbReference>
<dbReference type="SMART" id="SM00028">
    <property type="entry name" value="TPR"/>
    <property type="match status" value="10"/>
</dbReference>
<feature type="repeat" description="TPR" evidence="8">
    <location>
        <begin position="778"/>
        <end position="811"/>
    </location>
</feature>
<feature type="repeat" description="TPR" evidence="8">
    <location>
        <begin position="105"/>
        <end position="138"/>
    </location>
</feature>
<evidence type="ECO:0000256" key="7">
    <source>
        <dbReference type="ARBA" id="ARBA00022803"/>
    </source>
</evidence>
<dbReference type="Proteomes" id="UP000071778">
    <property type="component" value="Chromosome"/>
</dbReference>
<keyword evidence="4" id="KW-0328">Glycosyltransferase</keyword>
<comment type="pathway">
    <text evidence="1">Protein modification; protein glycosylation.</text>
</comment>
<dbReference type="SUPFAM" id="SSF48452">
    <property type="entry name" value="TPR-like"/>
    <property type="match status" value="3"/>
</dbReference>
<dbReference type="InterPro" id="IPR029489">
    <property type="entry name" value="OGT/SEC/SPY_C"/>
</dbReference>
<keyword evidence="7 8" id="KW-0802">TPR repeat</keyword>
<feature type="repeat" description="TPR" evidence="8">
    <location>
        <begin position="914"/>
        <end position="947"/>
    </location>
</feature>
<dbReference type="Gene3D" id="3.40.50.2000">
    <property type="entry name" value="Glycogen Phosphorylase B"/>
    <property type="match status" value="2"/>
</dbReference>
<dbReference type="InterPro" id="IPR011990">
    <property type="entry name" value="TPR-like_helical_dom_sf"/>
</dbReference>
<feature type="repeat" description="TPR" evidence="8">
    <location>
        <begin position="880"/>
        <end position="913"/>
    </location>
</feature>
<evidence type="ECO:0000256" key="1">
    <source>
        <dbReference type="ARBA" id="ARBA00004922"/>
    </source>
</evidence>